<keyword evidence="2" id="KW-0680">Restriction system</keyword>
<dbReference type="Proteomes" id="UP001256646">
    <property type="component" value="Unassembled WGS sequence"/>
</dbReference>
<comment type="similarity">
    <text evidence="1">Belongs to the type-I restriction system S methylase family.</text>
</comment>
<keyword evidence="7" id="KW-0378">Hydrolase</keyword>
<evidence type="ECO:0000256" key="2">
    <source>
        <dbReference type="ARBA" id="ARBA00022747"/>
    </source>
</evidence>
<keyword evidence="3" id="KW-0238">DNA-binding</keyword>
<organism evidence="7 8">
    <name type="scientific">Clostridium aquiflavi</name>
    <dbReference type="NCBI Taxonomy" id="3073603"/>
    <lineage>
        <taxon>Bacteria</taxon>
        <taxon>Bacillati</taxon>
        <taxon>Bacillota</taxon>
        <taxon>Clostridia</taxon>
        <taxon>Eubacteriales</taxon>
        <taxon>Clostridiaceae</taxon>
        <taxon>Clostridium</taxon>
    </lineage>
</organism>
<evidence type="ECO:0000256" key="1">
    <source>
        <dbReference type="ARBA" id="ARBA00010923"/>
    </source>
</evidence>
<comment type="subunit">
    <text evidence="4">The methyltransferase is composed of M and S polypeptides.</text>
</comment>
<evidence type="ECO:0000256" key="3">
    <source>
        <dbReference type="ARBA" id="ARBA00023125"/>
    </source>
</evidence>
<feature type="domain" description="Type I restriction modification DNA specificity" evidence="6">
    <location>
        <begin position="25"/>
        <end position="198"/>
    </location>
</feature>
<evidence type="ECO:0000313" key="7">
    <source>
        <dbReference type="EMBL" id="MDR5586398.1"/>
    </source>
</evidence>
<evidence type="ECO:0000256" key="4">
    <source>
        <dbReference type="ARBA" id="ARBA00038652"/>
    </source>
</evidence>
<dbReference type="InterPro" id="IPR051212">
    <property type="entry name" value="Type-I_RE_S_subunit"/>
</dbReference>
<keyword evidence="5" id="KW-0175">Coiled coil</keyword>
<dbReference type="GO" id="GO:0004519">
    <property type="term" value="F:endonuclease activity"/>
    <property type="evidence" value="ECO:0007669"/>
    <property type="project" value="UniProtKB-KW"/>
</dbReference>
<sequence>MAKKKITLEEKMEEAIVTDVPYEVPGNWVCSKLGSLLKNMTTKKPDDRNEFFKYIDIDAIDNKNQRIAEPKVVNVKEAPSRASREVMEGDVLFSTVRPYLKNIAIVTNEYKDCIASTGFYICRSKGALINKYLYYLLCSEGSINYFTSMMKGDNSPSIRKEEFERLNVPLPPLKEQQRIVDRIESLFEKLDKAKELIEEAREGFEKRKSAILEKAFRGGVTEKWRKKRKINEMGKLTSLKEVADFKGGFAFKSNQFVDEGIQVIRMGNLYNGVLDLTRNPVYISRNIDSNLISKYSIKSGDILLTLTGTKYKRDYGYAVLIEEDKELLLNQRILSISPKRDICTSYLYYYLKSEFFRDIFFSQETGGVNQGNVSGKFVESVKINIVSLEEQKEIVRILDKLLEDESKIEQLTQLEDQIELIKKSILAKAFRGELGTNDSNEESALELLKEILSKE</sequence>
<feature type="domain" description="Type I restriction modification DNA specificity" evidence="6">
    <location>
        <begin position="238"/>
        <end position="419"/>
    </location>
</feature>
<dbReference type="InterPro" id="IPR000055">
    <property type="entry name" value="Restrct_endonuc_typeI_TRD"/>
</dbReference>
<feature type="coiled-coil region" evidence="5">
    <location>
        <begin position="173"/>
        <end position="207"/>
    </location>
</feature>
<dbReference type="PANTHER" id="PTHR43140">
    <property type="entry name" value="TYPE-1 RESTRICTION ENZYME ECOKI SPECIFICITY PROTEIN"/>
    <property type="match status" value="1"/>
</dbReference>
<evidence type="ECO:0000259" key="6">
    <source>
        <dbReference type="Pfam" id="PF01420"/>
    </source>
</evidence>
<keyword evidence="8" id="KW-1185">Reference proteome</keyword>
<reference evidence="7 8" key="1">
    <citation type="submission" date="2023-09" db="EMBL/GenBank/DDBJ databases">
        <authorList>
            <person name="Zhai L."/>
        </authorList>
    </citation>
    <scope>NUCLEOTIDE SEQUENCE [LARGE SCALE GENOMIC DNA]</scope>
    <source>
        <strain evidence="7 8">5 N-1</strain>
    </source>
</reference>
<name>A0ABU1EDF6_9CLOT</name>
<dbReference type="GO" id="GO:0016787">
    <property type="term" value="F:hydrolase activity"/>
    <property type="evidence" value="ECO:0007669"/>
    <property type="project" value="UniProtKB-KW"/>
</dbReference>
<dbReference type="InterPro" id="IPR044946">
    <property type="entry name" value="Restrct_endonuc_typeI_TRD_sf"/>
</dbReference>
<dbReference type="EMBL" id="JAVJAN010000005">
    <property type="protein sequence ID" value="MDR5586398.1"/>
    <property type="molecule type" value="Genomic_DNA"/>
</dbReference>
<dbReference type="EC" id="3.1.21.-" evidence="7"/>
<keyword evidence="7" id="KW-0540">Nuclease</keyword>
<gene>
    <name evidence="7" type="ORF">RGC78_02855</name>
</gene>
<comment type="caution">
    <text evidence="7">The sequence shown here is derived from an EMBL/GenBank/DDBJ whole genome shotgun (WGS) entry which is preliminary data.</text>
</comment>
<evidence type="ECO:0000256" key="5">
    <source>
        <dbReference type="SAM" id="Coils"/>
    </source>
</evidence>
<keyword evidence="7" id="KW-0255">Endonuclease</keyword>
<proteinExistence type="inferred from homology"/>
<accession>A0ABU1EDF6</accession>
<dbReference type="PANTHER" id="PTHR43140:SF1">
    <property type="entry name" value="TYPE I RESTRICTION ENZYME ECOKI SPECIFICITY SUBUNIT"/>
    <property type="match status" value="1"/>
</dbReference>
<dbReference type="Pfam" id="PF01420">
    <property type="entry name" value="Methylase_S"/>
    <property type="match status" value="2"/>
</dbReference>
<evidence type="ECO:0000313" key="8">
    <source>
        <dbReference type="Proteomes" id="UP001256646"/>
    </source>
</evidence>
<dbReference type="CDD" id="cd17278">
    <property type="entry name" value="RMtype1_S_LdeBORF1052P-TRD2-CR2"/>
    <property type="match status" value="1"/>
</dbReference>
<protein>
    <submittedName>
        <fullName evidence="7">Restriction endonuclease subunit S</fullName>
        <ecNumber evidence="7">3.1.21.-</ecNumber>
    </submittedName>
</protein>
<dbReference type="Gene3D" id="3.90.220.20">
    <property type="entry name" value="DNA methylase specificity domains"/>
    <property type="match status" value="2"/>
</dbReference>
<dbReference type="SUPFAM" id="SSF116734">
    <property type="entry name" value="DNA methylase specificity domain"/>
    <property type="match status" value="2"/>
</dbReference>
<dbReference type="RefSeq" id="WP_309555999.1">
    <property type="nucleotide sequence ID" value="NZ_JAVJAN010000005.1"/>
</dbReference>